<name>A0ACB7T445_HYAAI</name>
<evidence type="ECO:0000313" key="1">
    <source>
        <dbReference type="EMBL" id="KAH6941863.1"/>
    </source>
</evidence>
<proteinExistence type="predicted"/>
<dbReference type="EMBL" id="CM023491">
    <property type="protein sequence ID" value="KAH6941863.1"/>
    <property type="molecule type" value="Genomic_DNA"/>
</dbReference>
<sequence>MLRLINTELNIPGFSYPVHPHLSNLSEVTHSIARGLVNRAGATVDEWDNLTSYNDLAFYLSRRVFPPPHPKLSRAQATTLRLLQTDTYPSPARLIFPDVYPTPNCRCCGTHPATLPHMLCPAH</sequence>
<dbReference type="Proteomes" id="UP000821845">
    <property type="component" value="Chromosome 11"/>
</dbReference>
<gene>
    <name evidence="1" type="ORF">HPB50_023669</name>
</gene>
<keyword evidence="2" id="KW-1185">Reference proteome</keyword>
<comment type="caution">
    <text evidence="1">The sequence shown here is derived from an EMBL/GenBank/DDBJ whole genome shotgun (WGS) entry which is preliminary data.</text>
</comment>
<reference evidence="1" key="1">
    <citation type="submission" date="2020-05" db="EMBL/GenBank/DDBJ databases">
        <title>Large-scale comparative analyses of tick genomes elucidate their genetic diversity and vector capacities.</title>
        <authorList>
            <person name="Jia N."/>
            <person name="Wang J."/>
            <person name="Shi W."/>
            <person name="Du L."/>
            <person name="Sun Y."/>
            <person name="Zhan W."/>
            <person name="Jiang J."/>
            <person name="Wang Q."/>
            <person name="Zhang B."/>
            <person name="Ji P."/>
            <person name="Sakyi L.B."/>
            <person name="Cui X."/>
            <person name="Yuan T."/>
            <person name="Jiang B."/>
            <person name="Yang W."/>
            <person name="Lam T.T.-Y."/>
            <person name="Chang Q."/>
            <person name="Ding S."/>
            <person name="Wang X."/>
            <person name="Zhu J."/>
            <person name="Ruan X."/>
            <person name="Zhao L."/>
            <person name="Wei J."/>
            <person name="Que T."/>
            <person name="Du C."/>
            <person name="Cheng J."/>
            <person name="Dai P."/>
            <person name="Han X."/>
            <person name="Huang E."/>
            <person name="Gao Y."/>
            <person name="Liu J."/>
            <person name="Shao H."/>
            <person name="Ye R."/>
            <person name="Li L."/>
            <person name="Wei W."/>
            <person name="Wang X."/>
            <person name="Wang C."/>
            <person name="Yang T."/>
            <person name="Huo Q."/>
            <person name="Li W."/>
            <person name="Guo W."/>
            <person name="Chen H."/>
            <person name="Zhou L."/>
            <person name="Ni X."/>
            <person name="Tian J."/>
            <person name="Zhou Y."/>
            <person name="Sheng Y."/>
            <person name="Liu T."/>
            <person name="Pan Y."/>
            <person name="Xia L."/>
            <person name="Li J."/>
            <person name="Zhao F."/>
            <person name="Cao W."/>
        </authorList>
    </citation>
    <scope>NUCLEOTIDE SEQUENCE</scope>
    <source>
        <strain evidence="1">Hyas-2018</strain>
    </source>
</reference>
<protein>
    <submittedName>
        <fullName evidence="1">Uncharacterized protein</fullName>
    </submittedName>
</protein>
<organism evidence="1 2">
    <name type="scientific">Hyalomma asiaticum</name>
    <name type="common">Tick</name>
    <dbReference type="NCBI Taxonomy" id="266040"/>
    <lineage>
        <taxon>Eukaryota</taxon>
        <taxon>Metazoa</taxon>
        <taxon>Ecdysozoa</taxon>
        <taxon>Arthropoda</taxon>
        <taxon>Chelicerata</taxon>
        <taxon>Arachnida</taxon>
        <taxon>Acari</taxon>
        <taxon>Parasitiformes</taxon>
        <taxon>Ixodida</taxon>
        <taxon>Ixodoidea</taxon>
        <taxon>Ixodidae</taxon>
        <taxon>Hyalomminae</taxon>
        <taxon>Hyalomma</taxon>
    </lineage>
</organism>
<evidence type="ECO:0000313" key="2">
    <source>
        <dbReference type="Proteomes" id="UP000821845"/>
    </source>
</evidence>
<accession>A0ACB7T445</accession>